<keyword evidence="4 6" id="KW-0067">ATP-binding</keyword>
<dbReference type="InterPro" id="IPR027417">
    <property type="entry name" value="P-loop_NTPase"/>
</dbReference>
<dbReference type="KEGG" id="grc:GI584_04095"/>
<keyword evidence="2" id="KW-0813">Transport</keyword>
<dbReference type="SMART" id="SM00382">
    <property type="entry name" value="AAA"/>
    <property type="match status" value="1"/>
</dbReference>
<feature type="domain" description="ABC transporter" evidence="5">
    <location>
        <begin position="14"/>
        <end position="246"/>
    </location>
</feature>
<evidence type="ECO:0000313" key="6">
    <source>
        <dbReference type="EMBL" id="QGH33270.1"/>
    </source>
</evidence>
<gene>
    <name evidence="6" type="ORF">GI584_04095</name>
</gene>
<dbReference type="SUPFAM" id="SSF52540">
    <property type="entry name" value="P-loop containing nucleoside triphosphate hydrolases"/>
    <property type="match status" value="1"/>
</dbReference>
<organism evidence="6 7">
    <name type="scientific">Gracilibacillus salitolerans</name>
    <dbReference type="NCBI Taxonomy" id="2663022"/>
    <lineage>
        <taxon>Bacteria</taxon>
        <taxon>Bacillati</taxon>
        <taxon>Bacillota</taxon>
        <taxon>Bacilli</taxon>
        <taxon>Bacillales</taxon>
        <taxon>Bacillaceae</taxon>
        <taxon>Gracilibacillus</taxon>
    </lineage>
</organism>
<dbReference type="CDD" id="cd03230">
    <property type="entry name" value="ABC_DR_subfamily_A"/>
    <property type="match status" value="1"/>
</dbReference>
<dbReference type="AlphaFoldDB" id="A0A5Q2TH65"/>
<reference evidence="6 7" key="1">
    <citation type="submission" date="2019-11" db="EMBL/GenBank/DDBJ databases">
        <title>Gracilibacillus salitolerans sp. nov., a moderate halophile isolated from a saline soil in northwest China.</title>
        <authorList>
            <person name="Gan L."/>
        </authorList>
    </citation>
    <scope>NUCLEOTIDE SEQUENCE [LARGE SCALE GENOMIC DNA]</scope>
    <source>
        <strain evidence="6 7">SCU50</strain>
    </source>
</reference>
<dbReference type="InterPro" id="IPR003593">
    <property type="entry name" value="AAA+_ATPase"/>
</dbReference>
<accession>A0A5Q2TH65</accession>
<keyword evidence="3" id="KW-0547">Nucleotide-binding</keyword>
<name>A0A5Q2TH65_9BACI</name>
<dbReference type="PANTHER" id="PTHR42711">
    <property type="entry name" value="ABC TRANSPORTER ATP-BINDING PROTEIN"/>
    <property type="match status" value="1"/>
</dbReference>
<evidence type="ECO:0000313" key="7">
    <source>
        <dbReference type="Proteomes" id="UP000339690"/>
    </source>
</evidence>
<dbReference type="InterPro" id="IPR050763">
    <property type="entry name" value="ABC_transporter_ATP-binding"/>
</dbReference>
<dbReference type="Gene3D" id="3.40.50.300">
    <property type="entry name" value="P-loop containing nucleotide triphosphate hydrolases"/>
    <property type="match status" value="1"/>
</dbReference>
<evidence type="ECO:0000256" key="4">
    <source>
        <dbReference type="ARBA" id="ARBA00022840"/>
    </source>
</evidence>
<protein>
    <submittedName>
        <fullName evidence="6">ATP-binding cassette domain-containing protein</fullName>
    </submittedName>
</protein>
<dbReference type="InterPro" id="IPR003439">
    <property type="entry name" value="ABC_transporter-like_ATP-bd"/>
</dbReference>
<dbReference type="GO" id="GO:0016887">
    <property type="term" value="F:ATP hydrolysis activity"/>
    <property type="evidence" value="ECO:0007669"/>
    <property type="project" value="InterPro"/>
</dbReference>
<sequence length="311" mass="35042">MHSDEVIEMSPPLLEVSHIMKRFVSKKQQVIAVNNVSFDISSNEIVGLVGHNGSGKTTILKMLAGLLYPDEGTIKIEGELWEEKQVKETIAILLEGSRSFYWNLTGKQNLAYFSVLADVKHTKDRIAELIELLEMSAFIDRMTGTYSRGMQQRLSLAIALLQQPKLLILDEPSNGLDYEWSQLLAELLQDLTAKVDMSIIVVSHDFHFLYQFVDRILHLKKGMLVRELPVHRTNVDSNDQYVSFHLQGELPTDMDIPVSLLVQQKKNGWIINGNPDSTEIYHFISKAVSNGLTVEQVTTSLAVTGKEEAYG</sequence>
<dbReference type="Proteomes" id="UP000339690">
    <property type="component" value="Chromosome"/>
</dbReference>
<evidence type="ECO:0000256" key="3">
    <source>
        <dbReference type="ARBA" id="ARBA00022741"/>
    </source>
</evidence>
<evidence type="ECO:0000259" key="5">
    <source>
        <dbReference type="PROSITE" id="PS50893"/>
    </source>
</evidence>
<keyword evidence="7" id="KW-1185">Reference proteome</keyword>
<dbReference type="GO" id="GO:0005524">
    <property type="term" value="F:ATP binding"/>
    <property type="evidence" value="ECO:0007669"/>
    <property type="project" value="UniProtKB-KW"/>
</dbReference>
<evidence type="ECO:0000256" key="1">
    <source>
        <dbReference type="ARBA" id="ARBA00005417"/>
    </source>
</evidence>
<proteinExistence type="inferred from homology"/>
<dbReference type="Pfam" id="PF00005">
    <property type="entry name" value="ABC_tran"/>
    <property type="match status" value="1"/>
</dbReference>
<dbReference type="PANTHER" id="PTHR42711:SF5">
    <property type="entry name" value="ABC TRANSPORTER ATP-BINDING PROTEIN NATA"/>
    <property type="match status" value="1"/>
</dbReference>
<dbReference type="EMBL" id="CP045915">
    <property type="protein sequence ID" value="QGH33270.1"/>
    <property type="molecule type" value="Genomic_DNA"/>
</dbReference>
<comment type="similarity">
    <text evidence="1">Belongs to the ABC transporter superfamily.</text>
</comment>
<dbReference type="PROSITE" id="PS50893">
    <property type="entry name" value="ABC_TRANSPORTER_2"/>
    <property type="match status" value="1"/>
</dbReference>
<evidence type="ECO:0000256" key="2">
    <source>
        <dbReference type="ARBA" id="ARBA00022448"/>
    </source>
</evidence>